<dbReference type="Proteomes" id="UP000008909">
    <property type="component" value="Unassembled WGS sequence"/>
</dbReference>
<keyword evidence="2" id="KW-1185">Reference proteome</keyword>
<gene>
    <name evidence="1" type="ORF">CLF_113316</name>
</gene>
<name>G7YY58_CLOSI</name>
<organism evidence="1 2">
    <name type="scientific">Clonorchis sinensis</name>
    <name type="common">Chinese liver fluke</name>
    <dbReference type="NCBI Taxonomy" id="79923"/>
    <lineage>
        <taxon>Eukaryota</taxon>
        <taxon>Metazoa</taxon>
        <taxon>Spiralia</taxon>
        <taxon>Lophotrochozoa</taxon>
        <taxon>Platyhelminthes</taxon>
        <taxon>Trematoda</taxon>
        <taxon>Digenea</taxon>
        <taxon>Opisthorchiida</taxon>
        <taxon>Opisthorchiata</taxon>
        <taxon>Opisthorchiidae</taxon>
        <taxon>Clonorchis</taxon>
    </lineage>
</organism>
<evidence type="ECO:0000313" key="1">
    <source>
        <dbReference type="EMBL" id="GAA57887.1"/>
    </source>
</evidence>
<accession>G7YY58</accession>
<evidence type="ECO:0000313" key="2">
    <source>
        <dbReference type="Proteomes" id="UP000008909"/>
    </source>
</evidence>
<dbReference type="EMBL" id="DF145150">
    <property type="protein sequence ID" value="GAA57887.1"/>
    <property type="molecule type" value="Genomic_DNA"/>
</dbReference>
<proteinExistence type="predicted"/>
<sequence>MESELISYRSMRPLACFLTTDAMCDPSGLAKASVLIDTLASVISRHMEYSKQVLIYNAADRIPAERTEAAILTARNMHDAVCTARRLPKSKPFLRCTTPMQFRDENVATRLSTSQALLSSTQTFRTVNVKVARTRTKKAHKEFTLQTSTGNY</sequence>
<protein>
    <submittedName>
        <fullName evidence="1">Uncharacterized protein</fullName>
    </submittedName>
</protein>
<dbReference type="AlphaFoldDB" id="G7YY58"/>
<reference key="2">
    <citation type="submission" date="2011-10" db="EMBL/GenBank/DDBJ databases">
        <title>The genome and transcriptome sequence of Clonorchis sinensis provide insights into the carcinogenic liver fluke.</title>
        <authorList>
            <person name="Wang X."/>
            <person name="Huang Y."/>
            <person name="Chen W."/>
            <person name="Liu H."/>
            <person name="Guo L."/>
            <person name="Chen Y."/>
            <person name="Luo F."/>
            <person name="Zhou W."/>
            <person name="Sun J."/>
            <person name="Mao Q."/>
            <person name="Liang P."/>
            <person name="Zhou C."/>
            <person name="Tian Y."/>
            <person name="Men J."/>
            <person name="Lv X."/>
            <person name="Huang L."/>
            <person name="Zhou J."/>
            <person name="Hu Y."/>
            <person name="Li R."/>
            <person name="Zhang F."/>
            <person name="Lei H."/>
            <person name="Li X."/>
            <person name="Hu X."/>
            <person name="Liang C."/>
            <person name="Xu J."/>
            <person name="Wu Z."/>
            <person name="Yu X."/>
        </authorList>
    </citation>
    <scope>NUCLEOTIDE SEQUENCE</scope>
    <source>
        <strain>Henan</strain>
    </source>
</reference>
<reference evidence="1" key="1">
    <citation type="journal article" date="2011" name="Genome Biol.">
        <title>The draft genome of the carcinogenic human liver fluke Clonorchis sinensis.</title>
        <authorList>
            <person name="Wang X."/>
            <person name="Chen W."/>
            <person name="Huang Y."/>
            <person name="Sun J."/>
            <person name="Men J."/>
            <person name="Liu H."/>
            <person name="Luo F."/>
            <person name="Guo L."/>
            <person name="Lv X."/>
            <person name="Deng C."/>
            <person name="Zhou C."/>
            <person name="Fan Y."/>
            <person name="Li X."/>
            <person name="Huang L."/>
            <person name="Hu Y."/>
            <person name="Liang C."/>
            <person name="Hu X."/>
            <person name="Xu J."/>
            <person name="Yu X."/>
        </authorList>
    </citation>
    <scope>NUCLEOTIDE SEQUENCE [LARGE SCALE GENOMIC DNA]</scope>
    <source>
        <strain evidence="1">Henan</strain>
    </source>
</reference>